<keyword evidence="6" id="KW-1133">Transmembrane helix</keyword>
<dbReference type="InterPro" id="IPR042175">
    <property type="entry name" value="Cell/Rod_MreC_2"/>
</dbReference>
<evidence type="ECO:0000256" key="3">
    <source>
        <dbReference type="ARBA" id="ARBA00022960"/>
    </source>
</evidence>
<dbReference type="Gene3D" id="2.40.10.350">
    <property type="entry name" value="Rod shape-determining protein MreC, domain 2"/>
    <property type="match status" value="1"/>
</dbReference>
<sequence length="276" mass="30560">VPYRRPQSKYLISILAGILMFSLVLMTVNARYDKSNLFFESIVVWFFSPIQNLFASATDSISDVFDHYLFLVEVSKENDRLLLELDRLSKKNNELLERNKLLERSANLTEFTGEDERPFVIAKVIGYDATQWSKVIFINRGTDHKVEKNLSVVTDAGVVGHVIHASLKSSKVLLITDSRSAIDSLFQETRKSGITVGTGEDICEMKFVPISAKVSVGDKVVSSGLGGVFPKGLMVGTVVDIVKQDHELFQGIRVATSVDLSSVEEVVVLLSGQEEG</sequence>
<protein>
    <recommendedName>
        <fullName evidence="2">Cell shape-determining protein MreC</fullName>
    </recommendedName>
    <alternativeName>
        <fullName evidence="4">Cell shape protein MreC</fullName>
    </alternativeName>
</protein>
<evidence type="ECO:0000259" key="7">
    <source>
        <dbReference type="Pfam" id="PF04085"/>
    </source>
</evidence>
<feature type="domain" description="Rod shape-determining protein MreC beta-barrel core" evidence="7">
    <location>
        <begin position="124"/>
        <end position="269"/>
    </location>
</feature>
<gene>
    <name evidence="8" type="ORF">METZ01_LOCUS76216</name>
</gene>
<keyword evidence="6" id="KW-0812">Transmembrane</keyword>
<feature type="non-terminal residue" evidence="8">
    <location>
        <position position="1"/>
    </location>
</feature>
<dbReference type="Pfam" id="PF04085">
    <property type="entry name" value="MreC"/>
    <property type="match status" value="1"/>
</dbReference>
<dbReference type="EMBL" id="UINC01005758">
    <property type="protein sequence ID" value="SVA23362.1"/>
    <property type="molecule type" value="Genomic_DNA"/>
</dbReference>
<dbReference type="InterPro" id="IPR055342">
    <property type="entry name" value="MreC_beta-barrel_core"/>
</dbReference>
<dbReference type="Gene3D" id="2.40.10.340">
    <property type="entry name" value="Rod shape-determining protein MreC, domain 1"/>
    <property type="match status" value="1"/>
</dbReference>
<dbReference type="AlphaFoldDB" id="A0A381U540"/>
<dbReference type="GO" id="GO:0008360">
    <property type="term" value="P:regulation of cell shape"/>
    <property type="evidence" value="ECO:0007669"/>
    <property type="project" value="UniProtKB-KW"/>
</dbReference>
<dbReference type="PANTHER" id="PTHR34138">
    <property type="entry name" value="CELL SHAPE-DETERMINING PROTEIN MREC"/>
    <property type="match status" value="1"/>
</dbReference>
<evidence type="ECO:0000256" key="6">
    <source>
        <dbReference type="SAM" id="Phobius"/>
    </source>
</evidence>
<dbReference type="GO" id="GO:0005886">
    <property type="term" value="C:plasma membrane"/>
    <property type="evidence" value="ECO:0007669"/>
    <property type="project" value="TreeGrafter"/>
</dbReference>
<evidence type="ECO:0000256" key="2">
    <source>
        <dbReference type="ARBA" id="ARBA00013855"/>
    </source>
</evidence>
<evidence type="ECO:0000256" key="5">
    <source>
        <dbReference type="SAM" id="Coils"/>
    </source>
</evidence>
<dbReference type="InterPro" id="IPR042177">
    <property type="entry name" value="Cell/Rod_1"/>
</dbReference>
<organism evidence="8">
    <name type="scientific">marine metagenome</name>
    <dbReference type="NCBI Taxonomy" id="408172"/>
    <lineage>
        <taxon>unclassified sequences</taxon>
        <taxon>metagenomes</taxon>
        <taxon>ecological metagenomes</taxon>
    </lineage>
</organism>
<reference evidence="8" key="1">
    <citation type="submission" date="2018-05" db="EMBL/GenBank/DDBJ databases">
        <authorList>
            <person name="Lanie J.A."/>
            <person name="Ng W.-L."/>
            <person name="Kazmierczak K.M."/>
            <person name="Andrzejewski T.M."/>
            <person name="Davidsen T.M."/>
            <person name="Wayne K.J."/>
            <person name="Tettelin H."/>
            <person name="Glass J.I."/>
            <person name="Rusch D."/>
            <person name="Podicherti R."/>
            <person name="Tsui H.-C.T."/>
            <person name="Winkler M.E."/>
        </authorList>
    </citation>
    <scope>NUCLEOTIDE SEQUENCE</scope>
</reference>
<accession>A0A381U540</accession>
<comment type="similarity">
    <text evidence="1">Belongs to the MreC family.</text>
</comment>
<dbReference type="NCBIfam" id="TIGR00219">
    <property type="entry name" value="mreC"/>
    <property type="match status" value="1"/>
</dbReference>
<keyword evidence="6" id="KW-0472">Membrane</keyword>
<name>A0A381U540_9ZZZZ</name>
<evidence type="ECO:0000256" key="4">
    <source>
        <dbReference type="ARBA" id="ARBA00032089"/>
    </source>
</evidence>
<keyword evidence="3" id="KW-0133">Cell shape</keyword>
<feature type="transmembrane region" description="Helical" evidence="6">
    <location>
        <begin position="12"/>
        <end position="32"/>
    </location>
</feature>
<evidence type="ECO:0000313" key="8">
    <source>
        <dbReference type="EMBL" id="SVA23362.1"/>
    </source>
</evidence>
<keyword evidence="5" id="KW-0175">Coiled coil</keyword>
<proteinExistence type="inferred from homology"/>
<evidence type="ECO:0000256" key="1">
    <source>
        <dbReference type="ARBA" id="ARBA00009369"/>
    </source>
</evidence>
<dbReference type="PANTHER" id="PTHR34138:SF1">
    <property type="entry name" value="CELL SHAPE-DETERMINING PROTEIN MREC"/>
    <property type="match status" value="1"/>
</dbReference>
<feature type="coiled-coil region" evidence="5">
    <location>
        <begin position="71"/>
        <end position="105"/>
    </location>
</feature>
<dbReference type="PIRSF" id="PIRSF038471">
    <property type="entry name" value="MreC"/>
    <property type="match status" value="1"/>
</dbReference>
<dbReference type="InterPro" id="IPR007221">
    <property type="entry name" value="MreC"/>
</dbReference>